<feature type="compositionally biased region" description="Low complexity" evidence="1">
    <location>
        <begin position="913"/>
        <end position="935"/>
    </location>
</feature>
<evidence type="ECO:0000313" key="5">
    <source>
        <dbReference type="RefSeq" id="XP_070140241.1"/>
    </source>
</evidence>
<feature type="compositionally biased region" description="Polar residues" evidence="1">
    <location>
        <begin position="760"/>
        <end position="769"/>
    </location>
</feature>
<feature type="compositionally biased region" description="Low complexity" evidence="1">
    <location>
        <begin position="638"/>
        <end position="668"/>
    </location>
</feature>
<keyword evidence="2" id="KW-0732">Signal</keyword>
<name>A0ABM4GBZ8_DROKI</name>
<feature type="region of interest" description="Disordered" evidence="1">
    <location>
        <begin position="1089"/>
        <end position="1119"/>
    </location>
</feature>
<feature type="signal peptide" evidence="2">
    <location>
        <begin position="1"/>
        <end position="21"/>
    </location>
</feature>
<dbReference type="PANTHER" id="PTHR22933:SF42">
    <property type="entry name" value="FI18455P1-RELATED"/>
    <property type="match status" value="1"/>
</dbReference>
<feature type="chain" id="PRO_5047279004" evidence="2">
    <location>
        <begin position="22"/>
        <end position="1249"/>
    </location>
</feature>
<dbReference type="SUPFAM" id="SSF57625">
    <property type="entry name" value="Invertebrate chitin-binding proteins"/>
    <property type="match status" value="1"/>
</dbReference>
<dbReference type="RefSeq" id="XP_070140241.1">
    <property type="nucleotide sequence ID" value="XM_070284140.1"/>
</dbReference>
<feature type="compositionally biased region" description="Low complexity" evidence="1">
    <location>
        <begin position="167"/>
        <end position="176"/>
    </location>
</feature>
<dbReference type="PANTHER" id="PTHR22933">
    <property type="entry name" value="FI18007P1-RELATED"/>
    <property type="match status" value="1"/>
</dbReference>
<dbReference type="InterPro" id="IPR052976">
    <property type="entry name" value="Scoloptoxin-like"/>
</dbReference>
<evidence type="ECO:0000256" key="1">
    <source>
        <dbReference type="SAM" id="MobiDB-lite"/>
    </source>
</evidence>
<feature type="region of interest" description="Disordered" evidence="1">
    <location>
        <begin position="366"/>
        <end position="424"/>
    </location>
</feature>
<evidence type="ECO:0000256" key="2">
    <source>
        <dbReference type="SAM" id="SignalP"/>
    </source>
</evidence>
<proteinExistence type="predicted"/>
<dbReference type="InterPro" id="IPR036508">
    <property type="entry name" value="Chitin-bd_dom_sf"/>
</dbReference>
<feature type="region of interest" description="Disordered" evidence="1">
    <location>
        <begin position="900"/>
        <end position="939"/>
    </location>
</feature>
<feature type="compositionally biased region" description="Low complexity" evidence="1">
    <location>
        <begin position="833"/>
        <end position="868"/>
    </location>
</feature>
<reference evidence="4" key="1">
    <citation type="submission" date="2025-05" db="UniProtKB">
        <authorList>
            <consortium name="RefSeq"/>
        </authorList>
    </citation>
    <scope>NUCLEOTIDE SEQUENCE [LARGE SCALE GENOMIC DNA]</scope>
    <source>
        <strain evidence="4">14028-0561.14</strain>
    </source>
</reference>
<feature type="compositionally biased region" description="Low complexity" evidence="1">
    <location>
        <begin position="1019"/>
        <end position="1071"/>
    </location>
</feature>
<sequence>MWPPSASLWLVLVLLAGLARGQGSSREHFEDADKSSEYTDQQFDLRHTIPGEPGLDYPILSAPPKTSFVCKGRHEGYYADVESRCQAFRICAHTARSPQGFGFLCPNGTLFSQKNFVCDWYRNVNCDESERFYEMNEEKIVGSTHEMMERVRHMMEYPMKTISKALQQSQSQSQSQNPHNHRSLSKDLTKASGVLTEPAAVIKPQETNPSVGRGEALKSEPLEAVKSEINADDDEGVYVNSLGELSSDPGIQFDHTNAHIIAEYPREYHYQKQKNFAERVNAGLDELTDTESNSSGEVMAPDYIKHQVLRNTKDEAVQLDLVSNINNLLDEVSTDVDPAVSGYQSMAPPKVKQPFRFLSRGFAMQGENGKSSSSATGYGYVKPKQTPSTVRFTPNEIPTEDHKSIEHKHKFPKSSSSTTSTTEAATEAIEALLIAPTLPPAEDEEVTNTPAPEVVSSTAAEPLTLLAPPPELDITAEVPPIESIGQAAALTASLPLSEDLAVVQQEEQSPETAEKNDVHQEAAKLLLAGVQLTSHDEENSLQTNELLERIRSSSPIPTTSTSTTQAMITSTETVTEISSTQERIRGYRKNRPSAMLRRANVRPLPLVRTTTTSTTQKSTMPTKSYLERLAASRLRLSKLSQATRSTTKATTAAPSSTTTQAPSVPTTTLSSFSQIRSGAEPGPNKKLTVRDIDRETKIAPTSKASWESVHSNLQRFQVQRGNRVYTPATRASVTTSNSSLRSTGYTSSIPTSTTPRSYVAPTSQRSTVPVNRGKNRYSNFKTQAPVQRTRGTTTPRSTTQRTTASPASSSLSSLNQHISALASNYNSGYSYNQAPPQISRPSQQSPSLVYASTASQTPPPSQTQSQITSSLTPASAFLSFDKLTRAIVDESVLQNFKSAQSLGSNQQHHHHQQSQQRQQQPHQVVKQQHQTVSSSYVKPAAAPAISTLTAPPRPQQTASQLPQLSAIPGIVIARAEGQRISPNSASNIISNLATQAPPASNQGNSYVSLNDFLSNKFGQQEQQQHQQQQQQHQHQQQQPQQQYQQQRVQKQPVQQQHVQQQHQQRHPQQQLSFISQQYQQPQQQTVYYQQPQQQQQQQQQQHVPQQQQRPSIHNNQQPYLTPNIFVPYQQQQQQLPQFPPLAPPVAVSTGNIAQGPVIAGRHVDHLNVQLPTLGNGLIPGLQLAQKRSDVSASQLQYTDTMGKGSFSGSGKSRERAFYAGRTSYDVPQSSVGRLPNDVTQQLRRRLRRF</sequence>
<organism evidence="4 5">
    <name type="scientific">Drosophila kikkawai</name>
    <name type="common">Fruit fly</name>
    <dbReference type="NCBI Taxonomy" id="30033"/>
    <lineage>
        <taxon>Eukaryota</taxon>
        <taxon>Metazoa</taxon>
        <taxon>Ecdysozoa</taxon>
        <taxon>Arthropoda</taxon>
        <taxon>Hexapoda</taxon>
        <taxon>Insecta</taxon>
        <taxon>Pterygota</taxon>
        <taxon>Neoptera</taxon>
        <taxon>Endopterygota</taxon>
        <taxon>Diptera</taxon>
        <taxon>Brachycera</taxon>
        <taxon>Muscomorpha</taxon>
        <taxon>Ephydroidea</taxon>
        <taxon>Drosophilidae</taxon>
        <taxon>Drosophila</taxon>
        <taxon>Sophophora</taxon>
    </lineage>
</organism>
<feature type="region of interest" description="Disordered" evidence="1">
    <location>
        <begin position="832"/>
        <end position="868"/>
    </location>
</feature>
<reference evidence="5" key="2">
    <citation type="submission" date="2025-08" db="UniProtKB">
        <authorList>
            <consortium name="RefSeq"/>
        </authorList>
    </citation>
    <scope>IDENTIFICATION</scope>
    <source>
        <strain evidence="5">14028-0561.14</strain>
        <tissue evidence="5">Whole fly</tissue>
    </source>
</reference>
<dbReference type="GeneID" id="108073059"/>
<feature type="compositionally biased region" description="Low complexity" evidence="1">
    <location>
        <begin position="742"/>
        <end position="758"/>
    </location>
</feature>
<dbReference type="Pfam" id="PF01607">
    <property type="entry name" value="CBM_14"/>
    <property type="match status" value="1"/>
</dbReference>
<feature type="region of interest" description="Disordered" evidence="1">
    <location>
        <begin position="164"/>
        <end position="186"/>
    </location>
</feature>
<feature type="compositionally biased region" description="Low complexity" evidence="1">
    <location>
        <begin position="1089"/>
        <end position="1108"/>
    </location>
</feature>
<feature type="region of interest" description="Disordered" evidence="1">
    <location>
        <begin position="728"/>
        <end position="812"/>
    </location>
</feature>
<dbReference type="InterPro" id="IPR002557">
    <property type="entry name" value="Chitin-bd_dom"/>
</dbReference>
<protein>
    <submittedName>
        <fullName evidence="5">Protein split ends</fullName>
    </submittedName>
</protein>
<feature type="compositionally biased region" description="Polar residues" evidence="1">
    <location>
        <begin position="1109"/>
        <end position="1119"/>
    </location>
</feature>
<dbReference type="Gene3D" id="2.170.140.10">
    <property type="entry name" value="Chitin binding domain"/>
    <property type="match status" value="1"/>
</dbReference>
<dbReference type="Proteomes" id="UP001652661">
    <property type="component" value="Chromosome 2R"/>
</dbReference>
<keyword evidence="4" id="KW-1185">Reference proteome</keyword>
<gene>
    <name evidence="5" type="primary">LOC108073059</name>
</gene>
<feature type="domain" description="Chitin-binding type-2" evidence="3">
    <location>
        <begin position="67"/>
        <end position="128"/>
    </location>
</feature>
<dbReference type="SMART" id="SM00494">
    <property type="entry name" value="ChtBD2"/>
    <property type="match status" value="1"/>
</dbReference>
<accession>A0ABM4GBZ8</accession>
<feature type="region of interest" description="Disordered" evidence="1">
    <location>
        <begin position="638"/>
        <end position="686"/>
    </location>
</feature>
<evidence type="ECO:0000313" key="4">
    <source>
        <dbReference type="Proteomes" id="UP001652661"/>
    </source>
</evidence>
<feature type="region of interest" description="Disordered" evidence="1">
    <location>
        <begin position="1018"/>
        <end position="1071"/>
    </location>
</feature>
<feature type="compositionally biased region" description="Polar residues" evidence="1">
    <location>
        <begin position="776"/>
        <end position="786"/>
    </location>
</feature>
<dbReference type="PROSITE" id="PS50940">
    <property type="entry name" value="CHIT_BIND_II"/>
    <property type="match status" value="1"/>
</dbReference>
<feature type="compositionally biased region" description="Low complexity" evidence="1">
    <location>
        <begin position="787"/>
        <end position="812"/>
    </location>
</feature>
<evidence type="ECO:0000259" key="3">
    <source>
        <dbReference type="PROSITE" id="PS50940"/>
    </source>
</evidence>
<feature type="compositionally biased region" description="Polar residues" evidence="1">
    <location>
        <begin position="729"/>
        <end position="741"/>
    </location>
</feature>
<feature type="compositionally biased region" description="Low complexity" evidence="1">
    <location>
        <begin position="414"/>
        <end position="424"/>
    </location>
</feature>